<reference evidence="2" key="1">
    <citation type="submission" date="2013-02" db="EMBL/GenBank/DDBJ databases">
        <authorList>
            <person name="Hughes D."/>
        </authorList>
    </citation>
    <scope>NUCLEOTIDE SEQUENCE</scope>
    <source>
        <strain>Durham</strain>
        <strain evidence="2">NC isolate 2 -- Noor lab</strain>
    </source>
</reference>
<evidence type="ECO:0000313" key="2">
    <source>
        <dbReference type="Proteomes" id="UP000015102"/>
    </source>
</evidence>
<sequence length="40" mass="4582">MIFEQEQIHTSLHMSHPSQALCADPLSYVWKPKQLISSSL</sequence>
<evidence type="ECO:0000313" key="1">
    <source>
        <dbReference type="EnsemblMetazoa" id="MESCA006019-PA"/>
    </source>
</evidence>
<organism evidence="1 2">
    <name type="scientific">Megaselia scalaris</name>
    <name type="common">Humpbacked fly</name>
    <name type="synonym">Phora scalaris</name>
    <dbReference type="NCBI Taxonomy" id="36166"/>
    <lineage>
        <taxon>Eukaryota</taxon>
        <taxon>Metazoa</taxon>
        <taxon>Ecdysozoa</taxon>
        <taxon>Arthropoda</taxon>
        <taxon>Hexapoda</taxon>
        <taxon>Insecta</taxon>
        <taxon>Pterygota</taxon>
        <taxon>Neoptera</taxon>
        <taxon>Endopterygota</taxon>
        <taxon>Diptera</taxon>
        <taxon>Brachycera</taxon>
        <taxon>Muscomorpha</taxon>
        <taxon>Platypezoidea</taxon>
        <taxon>Phoridae</taxon>
        <taxon>Megaseliini</taxon>
        <taxon>Megaselia</taxon>
    </lineage>
</organism>
<keyword evidence="2" id="KW-1185">Reference proteome</keyword>
<dbReference type="Proteomes" id="UP000015102">
    <property type="component" value="Unassembled WGS sequence"/>
</dbReference>
<dbReference type="EMBL" id="CAQQ02082081">
    <property type="status" value="NOT_ANNOTATED_CDS"/>
    <property type="molecule type" value="Genomic_DNA"/>
</dbReference>
<dbReference type="AlphaFoldDB" id="T1GQV4"/>
<reference evidence="1" key="2">
    <citation type="submission" date="2015-06" db="UniProtKB">
        <authorList>
            <consortium name="EnsemblMetazoa"/>
        </authorList>
    </citation>
    <scope>IDENTIFICATION</scope>
</reference>
<dbReference type="EnsemblMetazoa" id="MESCA006019-RA">
    <property type="protein sequence ID" value="MESCA006019-PA"/>
    <property type="gene ID" value="MESCA006019"/>
</dbReference>
<dbReference type="HOGENOM" id="CLU_3299930_0_0_1"/>
<proteinExistence type="predicted"/>
<accession>T1GQV4</accession>
<name>T1GQV4_MEGSC</name>
<dbReference type="EMBL" id="CAQQ02082082">
    <property type="status" value="NOT_ANNOTATED_CDS"/>
    <property type="molecule type" value="Genomic_DNA"/>
</dbReference>
<protein>
    <submittedName>
        <fullName evidence="1">Uncharacterized protein</fullName>
    </submittedName>
</protein>